<reference evidence="5" key="1">
    <citation type="submission" date="2016-11" db="UniProtKB">
        <authorList>
            <consortium name="WormBaseParasite"/>
        </authorList>
    </citation>
    <scope>IDENTIFICATION</scope>
</reference>
<keyword evidence="2" id="KW-0067">ATP-binding</keyword>
<sequence length="554" mass="61889">MGNKNKKKLKSRKRKFEGADDAKIIEISNQKRRLPENSDVVLIEEINQAEICKDSKSFVLSEGSNILPTRESLVRQLTIAMHSKNLALIEGPIGCGKTFLSTYSSSQLKLPMKTMQMGDQIDSKTLFGSYYCTEVAGQFIWKPSSFSQWLLEPCVILLEDLDLATSDVISTIIQIAASRSVSHLSSNTLKFHEDVCIVATSSGKGKKNCVLDGIPFRIILEPLTDDELRRLAAKAFPRVAHLAKTLTSIFRSLECIPSTSNSRQLASTDLLRGCARINRLPDISCNMMILTELIDVWCLSDPPERAYQLCHMVATSLSITTDQLKFHLTVRQPVFSHDSYSCSIGRSQFSRTPSLSNVQPHRLGHTRDVLQLMERIGVCVQNREPILLVGETGVGKTSIVQTLASSLNITLKVVNLSPTSDSDELITGYKPTTISHILEPFTKFYYEVFTNNFNAEKNKTFLTHLETCLSSGRFHDYLSVVETTAKKALDYRWASVLVRARRIRDGIDKGAAPFALTRGAVLEAAQEGYWLLIDEVIFVNLSDLATFTILYNVF</sequence>
<name>A0A1I7XMG3_HETBA</name>
<dbReference type="AlphaFoldDB" id="A0A1I7XMG3"/>
<dbReference type="Pfam" id="PF12775">
    <property type="entry name" value="AAA_7"/>
    <property type="match status" value="1"/>
</dbReference>
<evidence type="ECO:0000256" key="2">
    <source>
        <dbReference type="ARBA" id="ARBA00022840"/>
    </source>
</evidence>
<dbReference type="PANTHER" id="PTHR48103">
    <property type="entry name" value="MIDASIN-RELATED"/>
    <property type="match status" value="1"/>
</dbReference>
<protein>
    <submittedName>
        <fullName evidence="5">AAA_5 domain-containing protein</fullName>
    </submittedName>
</protein>
<dbReference type="GO" id="GO:0005634">
    <property type="term" value="C:nucleus"/>
    <property type="evidence" value="ECO:0007669"/>
    <property type="project" value="TreeGrafter"/>
</dbReference>
<organism evidence="4 5">
    <name type="scientific">Heterorhabditis bacteriophora</name>
    <name type="common">Entomopathogenic nematode worm</name>
    <dbReference type="NCBI Taxonomy" id="37862"/>
    <lineage>
        <taxon>Eukaryota</taxon>
        <taxon>Metazoa</taxon>
        <taxon>Ecdysozoa</taxon>
        <taxon>Nematoda</taxon>
        <taxon>Chromadorea</taxon>
        <taxon>Rhabditida</taxon>
        <taxon>Rhabditina</taxon>
        <taxon>Rhabditomorpha</taxon>
        <taxon>Strongyloidea</taxon>
        <taxon>Heterorhabditidae</taxon>
        <taxon>Heterorhabditis</taxon>
    </lineage>
</organism>
<evidence type="ECO:0000256" key="1">
    <source>
        <dbReference type="ARBA" id="ARBA00022741"/>
    </source>
</evidence>
<keyword evidence="1" id="KW-0547">Nucleotide-binding</keyword>
<dbReference type="PROSITE" id="PS00675">
    <property type="entry name" value="SIGMA54_INTERACT_1"/>
    <property type="match status" value="1"/>
</dbReference>
<dbReference type="Gene3D" id="3.40.50.300">
    <property type="entry name" value="P-loop containing nucleotide triphosphate hydrolases"/>
    <property type="match status" value="2"/>
</dbReference>
<dbReference type="InterPro" id="IPR027417">
    <property type="entry name" value="P-loop_NTPase"/>
</dbReference>
<dbReference type="GO" id="GO:0000055">
    <property type="term" value="P:ribosomal large subunit export from nucleus"/>
    <property type="evidence" value="ECO:0007669"/>
    <property type="project" value="TreeGrafter"/>
</dbReference>
<dbReference type="PANTHER" id="PTHR48103:SF2">
    <property type="entry name" value="MIDASIN"/>
    <property type="match status" value="1"/>
</dbReference>
<evidence type="ECO:0000313" key="5">
    <source>
        <dbReference type="WBParaSite" id="Hba_18973"/>
    </source>
</evidence>
<dbReference type="Pfam" id="PF07728">
    <property type="entry name" value="AAA_5"/>
    <property type="match status" value="1"/>
</dbReference>
<dbReference type="GO" id="GO:0000027">
    <property type="term" value="P:ribosomal large subunit assembly"/>
    <property type="evidence" value="ECO:0007669"/>
    <property type="project" value="TreeGrafter"/>
</dbReference>
<dbReference type="GO" id="GO:0005524">
    <property type="term" value="F:ATP binding"/>
    <property type="evidence" value="ECO:0007669"/>
    <property type="project" value="UniProtKB-KW"/>
</dbReference>
<dbReference type="Proteomes" id="UP000095283">
    <property type="component" value="Unplaced"/>
</dbReference>
<keyword evidence="4" id="KW-1185">Reference proteome</keyword>
<accession>A0A1I7XMG3</accession>
<proteinExistence type="predicted"/>
<dbReference type="GO" id="GO:0030687">
    <property type="term" value="C:preribosome, large subunit precursor"/>
    <property type="evidence" value="ECO:0007669"/>
    <property type="project" value="TreeGrafter"/>
</dbReference>
<dbReference type="InterPro" id="IPR011704">
    <property type="entry name" value="ATPase_dyneun-rel_AAA"/>
</dbReference>
<dbReference type="WBParaSite" id="Hba_18973">
    <property type="protein sequence ID" value="Hba_18973"/>
    <property type="gene ID" value="Hba_18973"/>
</dbReference>
<dbReference type="SUPFAM" id="SSF52540">
    <property type="entry name" value="P-loop containing nucleoside triphosphate hydrolases"/>
    <property type="match status" value="2"/>
</dbReference>
<dbReference type="GO" id="GO:0016887">
    <property type="term" value="F:ATP hydrolysis activity"/>
    <property type="evidence" value="ECO:0007669"/>
    <property type="project" value="InterPro"/>
</dbReference>
<dbReference type="InterPro" id="IPR025662">
    <property type="entry name" value="Sigma_54_int_dom_ATP-bd_1"/>
</dbReference>
<evidence type="ECO:0000259" key="3">
    <source>
        <dbReference type="Pfam" id="PF07728"/>
    </source>
</evidence>
<feature type="domain" description="ATPase dynein-related AAA" evidence="3">
    <location>
        <begin position="88"/>
        <end position="201"/>
    </location>
</feature>
<evidence type="ECO:0000313" key="4">
    <source>
        <dbReference type="Proteomes" id="UP000095283"/>
    </source>
</evidence>